<name>A0A9W6SGQ9_9ACTN</name>
<dbReference type="PROSITE" id="PS51257">
    <property type="entry name" value="PROKAR_LIPOPROTEIN"/>
    <property type="match status" value="1"/>
</dbReference>
<evidence type="ECO:0000256" key="2">
    <source>
        <dbReference type="SAM" id="MobiDB-lite"/>
    </source>
</evidence>
<dbReference type="CDD" id="cd07381">
    <property type="entry name" value="MPP_CapA"/>
    <property type="match status" value="1"/>
</dbReference>
<dbReference type="Proteomes" id="UP001165079">
    <property type="component" value="Unassembled WGS sequence"/>
</dbReference>
<evidence type="ECO:0000259" key="4">
    <source>
        <dbReference type="SMART" id="SM00854"/>
    </source>
</evidence>
<dbReference type="RefSeq" id="WP_285660801.1">
    <property type="nucleotide sequence ID" value="NZ_BSTX01000001.1"/>
</dbReference>
<evidence type="ECO:0000313" key="5">
    <source>
        <dbReference type="EMBL" id="GLZ75557.1"/>
    </source>
</evidence>
<dbReference type="PANTHER" id="PTHR33393:SF13">
    <property type="entry name" value="PGA BIOSYNTHESIS PROTEIN CAPA"/>
    <property type="match status" value="1"/>
</dbReference>
<proteinExistence type="inferred from homology"/>
<evidence type="ECO:0000313" key="6">
    <source>
        <dbReference type="Proteomes" id="UP001165079"/>
    </source>
</evidence>
<sequence length="352" mass="36782">MRTRLTAALTAAVLLFATAACGSSGDDGTAASPPSPPAASSSAPRDSATIAIAGDVHFEGRVADLLANPATAFGPVAEVFRSADYAMVNFETSVTERTTAQPKQYKFKTSPAAFQAVKDAGIDLVSLANNHVLDFGRGGLEDTLAAADAAGVPHIGAGANTAAALAPVIADLNGTRVAFIGVSQIWELWDTWMAGDDRPGIAHTAHEDLVTEAVRDAKKQADVVILMMHWGTEGQECPNGEQKDWAKRLSEAGADAIIGTHAHLMQGEGRLNDSYVFYGLGNFLWWWDDAFSNDTGVLELTVSGGHLTGTRFVPAHISSTGQPIPSSGAEAERISGKLDGLRKCTGLKDAPA</sequence>
<evidence type="ECO:0000256" key="3">
    <source>
        <dbReference type="SAM" id="SignalP"/>
    </source>
</evidence>
<dbReference type="SMART" id="SM00854">
    <property type="entry name" value="PGA_cap"/>
    <property type="match status" value="1"/>
</dbReference>
<feature type="chain" id="PRO_5040802367" description="Capsule synthesis protein CapA domain-containing protein" evidence="3">
    <location>
        <begin position="23"/>
        <end position="352"/>
    </location>
</feature>
<dbReference type="SUPFAM" id="SSF56300">
    <property type="entry name" value="Metallo-dependent phosphatases"/>
    <property type="match status" value="1"/>
</dbReference>
<evidence type="ECO:0000256" key="1">
    <source>
        <dbReference type="ARBA" id="ARBA00005662"/>
    </source>
</evidence>
<reference evidence="5" key="1">
    <citation type="submission" date="2023-03" db="EMBL/GenBank/DDBJ databases">
        <title>Actinorhabdospora filicis NBRC 111898.</title>
        <authorList>
            <person name="Ichikawa N."/>
            <person name="Sato H."/>
            <person name="Tonouchi N."/>
        </authorList>
    </citation>
    <scope>NUCLEOTIDE SEQUENCE</scope>
    <source>
        <strain evidence="5">NBRC 111898</strain>
    </source>
</reference>
<dbReference type="InterPro" id="IPR019079">
    <property type="entry name" value="Capsule_synth_CapA"/>
</dbReference>
<feature type="signal peptide" evidence="3">
    <location>
        <begin position="1"/>
        <end position="22"/>
    </location>
</feature>
<dbReference type="AlphaFoldDB" id="A0A9W6SGQ9"/>
<dbReference type="InterPro" id="IPR029052">
    <property type="entry name" value="Metallo-depent_PP-like"/>
</dbReference>
<protein>
    <recommendedName>
        <fullName evidence="4">Capsule synthesis protein CapA domain-containing protein</fullName>
    </recommendedName>
</protein>
<dbReference type="PANTHER" id="PTHR33393">
    <property type="entry name" value="POLYGLUTAMINE SYNTHESIS ACCESSORY PROTEIN RV0574C-RELATED"/>
    <property type="match status" value="1"/>
</dbReference>
<comment type="caution">
    <text evidence="5">The sequence shown here is derived from an EMBL/GenBank/DDBJ whole genome shotgun (WGS) entry which is preliminary data.</text>
</comment>
<dbReference type="EMBL" id="BSTX01000001">
    <property type="protein sequence ID" value="GLZ75557.1"/>
    <property type="molecule type" value="Genomic_DNA"/>
</dbReference>
<dbReference type="Pfam" id="PF09587">
    <property type="entry name" value="PGA_cap"/>
    <property type="match status" value="1"/>
</dbReference>
<dbReference type="InterPro" id="IPR052169">
    <property type="entry name" value="CW_Biosynth-Accessory"/>
</dbReference>
<keyword evidence="6" id="KW-1185">Reference proteome</keyword>
<organism evidence="5 6">
    <name type="scientific">Actinorhabdospora filicis</name>
    <dbReference type="NCBI Taxonomy" id="1785913"/>
    <lineage>
        <taxon>Bacteria</taxon>
        <taxon>Bacillati</taxon>
        <taxon>Actinomycetota</taxon>
        <taxon>Actinomycetes</taxon>
        <taxon>Micromonosporales</taxon>
        <taxon>Micromonosporaceae</taxon>
        <taxon>Actinorhabdospora</taxon>
    </lineage>
</organism>
<dbReference type="Gene3D" id="3.60.21.10">
    <property type="match status" value="1"/>
</dbReference>
<feature type="domain" description="Capsule synthesis protein CapA" evidence="4">
    <location>
        <begin position="49"/>
        <end position="290"/>
    </location>
</feature>
<keyword evidence="3" id="KW-0732">Signal</keyword>
<gene>
    <name evidence="5" type="ORF">Afil01_03640</name>
</gene>
<comment type="similarity">
    <text evidence="1">Belongs to the CapA family.</text>
</comment>
<accession>A0A9W6SGQ9</accession>
<feature type="region of interest" description="Disordered" evidence="2">
    <location>
        <begin position="25"/>
        <end position="46"/>
    </location>
</feature>